<comment type="caution">
    <text evidence="14">The sequence shown here is derived from an EMBL/GenBank/DDBJ whole genome shotgun (WGS) entry which is preliminary data.</text>
</comment>
<evidence type="ECO:0000256" key="5">
    <source>
        <dbReference type="ARBA" id="ARBA00022490"/>
    </source>
</evidence>
<organism evidence="14 15">
    <name type="scientific">Lithocarpus litseifolius</name>
    <dbReference type="NCBI Taxonomy" id="425828"/>
    <lineage>
        <taxon>Eukaryota</taxon>
        <taxon>Viridiplantae</taxon>
        <taxon>Streptophyta</taxon>
        <taxon>Embryophyta</taxon>
        <taxon>Tracheophyta</taxon>
        <taxon>Spermatophyta</taxon>
        <taxon>Magnoliopsida</taxon>
        <taxon>eudicotyledons</taxon>
        <taxon>Gunneridae</taxon>
        <taxon>Pentapetalae</taxon>
        <taxon>rosids</taxon>
        <taxon>fabids</taxon>
        <taxon>Fagales</taxon>
        <taxon>Fagaceae</taxon>
        <taxon>Lithocarpus</taxon>
    </lineage>
</organism>
<keyword evidence="4" id="KW-0158">Chromosome</keyword>
<keyword evidence="15" id="KW-1185">Reference proteome</keyword>
<evidence type="ECO:0000256" key="11">
    <source>
        <dbReference type="ARBA" id="ARBA00023306"/>
    </source>
</evidence>
<dbReference type="GO" id="GO:0051301">
    <property type="term" value="P:cell division"/>
    <property type="evidence" value="ECO:0007669"/>
    <property type="project" value="UniProtKB-KW"/>
</dbReference>
<dbReference type="GO" id="GO:0007059">
    <property type="term" value="P:chromosome segregation"/>
    <property type="evidence" value="ECO:0007669"/>
    <property type="project" value="InterPro"/>
</dbReference>
<keyword evidence="11" id="KW-0131">Cell cycle</keyword>
<proteinExistence type="inferred from homology"/>
<keyword evidence="5" id="KW-0963">Cytoplasm</keyword>
<evidence type="ECO:0000256" key="1">
    <source>
        <dbReference type="ARBA" id="ARBA00004186"/>
    </source>
</evidence>
<dbReference type="GO" id="GO:0000940">
    <property type="term" value="C:outer kinetochore"/>
    <property type="evidence" value="ECO:0007669"/>
    <property type="project" value="InterPro"/>
</dbReference>
<keyword evidence="12" id="KW-0137">Centromere</keyword>
<keyword evidence="10" id="KW-0206">Cytoskeleton</keyword>
<keyword evidence="7" id="KW-0493">Microtubule</keyword>
<evidence type="ECO:0000313" key="15">
    <source>
        <dbReference type="Proteomes" id="UP001459277"/>
    </source>
</evidence>
<dbReference type="Proteomes" id="UP001459277">
    <property type="component" value="Unassembled WGS sequence"/>
</dbReference>
<evidence type="ECO:0000256" key="6">
    <source>
        <dbReference type="ARBA" id="ARBA00022618"/>
    </source>
</evidence>
<evidence type="ECO:0000256" key="7">
    <source>
        <dbReference type="ARBA" id="ARBA00022701"/>
    </source>
</evidence>
<dbReference type="GO" id="GO:0005876">
    <property type="term" value="C:spindle microtubule"/>
    <property type="evidence" value="ECO:0007669"/>
    <property type="project" value="TreeGrafter"/>
</dbReference>
<gene>
    <name evidence="14" type="ORF">SO802_025619</name>
</gene>
<dbReference type="EMBL" id="JAZDWU010000009">
    <property type="protein sequence ID" value="KAK9990634.1"/>
    <property type="molecule type" value="Genomic_DNA"/>
</dbReference>
<dbReference type="PANTHER" id="PTHR48118:SF1">
    <property type="entry name" value="SPINDLE AND KINETOCHORE-ASSOCIATED PROTEIN 3"/>
    <property type="match status" value="1"/>
</dbReference>
<dbReference type="PANTHER" id="PTHR48118">
    <property type="entry name" value="SPINDLE AND KINETOCHORE-ASSOCIATED PROTEIN 3"/>
    <property type="match status" value="1"/>
</dbReference>
<evidence type="ECO:0000256" key="2">
    <source>
        <dbReference type="ARBA" id="ARBA00004629"/>
    </source>
</evidence>
<dbReference type="InterPro" id="IPR033341">
    <property type="entry name" value="SKA3"/>
</dbReference>
<sequence length="142" mass="16304">MTFGTVSFEELLGHCTEVYKKNQSDLAELELRLKDFEYNPELLGHCNEVYKKNQSDLAELELRLKDFEYNPEVEVDDEDEVHSVSTPHGLEMKVSDLKDVLDSLYSYCKPDSMTSSIVKSLEEDALYPFVLILISRFVANKG</sequence>
<evidence type="ECO:0000256" key="9">
    <source>
        <dbReference type="ARBA" id="ARBA00022838"/>
    </source>
</evidence>
<evidence type="ECO:0000313" key="14">
    <source>
        <dbReference type="EMBL" id="KAK9990634.1"/>
    </source>
</evidence>
<comment type="similarity">
    <text evidence="3">Belongs to the SKA3 family.</text>
</comment>
<comment type="subcellular location">
    <subcellularLocation>
        <location evidence="2">Chromosome</location>
        <location evidence="2">Centromere</location>
        <location evidence="2">Kinetochore</location>
    </subcellularLocation>
    <subcellularLocation>
        <location evidence="1">Cytoplasm</location>
        <location evidence="1">Cytoskeleton</location>
        <location evidence="1">Spindle</location>
    </subcellularLocation>
</comment>
<evidence type="ECO:0000256" key="3">
    <source>
        <dbReference type="ARBA" id="ARBA00007716"/>
    </source>
</evidence>
<evidence type="ECO:0000256" key="12">
    <source>
        <dbReference type="ARBA" id="ARBA00023328"/>
    </source>
</evidence>
<evidence type="ECO:0000256" key="8">
    <source>
        <dbReference type="ARBA" id="ARBA00022776"/>
    </source>
</evidence>
<evidence type="ECO:0000256" key="4">
    <source>
        <dbReference type="ARBA" id="ARBA00022454"/>
    </source>
</evidence>
<name>A0AAW2C0X3_9ROSI</name>
<reference evidence="14 15" key="1">
    <citation type="submission" date="2024-01" db="EMBL/GenBank/DDBJ databases">
        <title>A telomere-to-telomere, gap-free genome of sweet tea (Lithocarpus litseifolius).</title>
        <authorList>
            <person name="Zhou J."/>
        </authorList>
    </citation>
    <scope>NUCLEOTIDE SEQUENCE [LARGE SCALE GENOMIC DNA]</scope>
    <source>
        <strain evidence="14">Zhou-2022a</strain>
        <tissue evidence="14">Leaf</tissue>
    </source>
</reference>
<keyword evidence="8" id="KW-0498">Mitosis</keyword>
<evidence type="ECO:0000256" key="13">
    <source>
        <dbReference type="SAM" id="Coils"/>
    </source>
</evidence>
<dbReference type="GO" id="GO:0000278">
    <property type="term" value="P:mitotic cell cycle"/>
    <property type="evidence" value="ECO:0007669"/>
    <property type="project" value="TreeGrafter"/>
</dbReference>
<evidence type="ECO:0000256" key="10">
    <source>
        <dbReference type="ARBA" id="ARBA00023212"/>
    </source>
</evidence>
<keyword evidence="13" id="KW-0175">Coiled coil</keyword>
<accession>A0AAW2C0X3</accession>
<keyword evidence="6" id="KW-0132">Cell division</keyword>
<keyword evidence="9" id="KW-0995">Kinetochore</keyword>
<evidence type="ECO:0008006" key="16">
    <source>
        <dbReference type="Google" id="ProtNLM"/>
    </source>
</evidence>
<dbReference type="AlphaFoldDB" id="A0AAW2C0X3"/>
<protein>
    <recommendedName>
        <fullName evidence="16">Spindle and kinetochore-associated protein 3</fullName>
    </recommendedName>
</protein>
<feature type="coiled-coil region" evidence="13">
    <location>
        <begin position="19"/>
        <end position="70"/>
    </location>
</feature>